<feature type="transmembrane region" description="Helical" evidence="8">
    <location>
        <begin position="175"/>
        <end position="197"/>
    </location>
</feature>
<dbReference type="Pfam" id="PF02652">
    <property type="entry name" value="Lactate_perm"/>
    <property type="match status" value="2"/>
</dbReference>
<comment type="subcellular location">
    <subcellularLocation>
        <location evidence="8">Cell inner membrane</location>
        <topology evidence="8">Multi-pass membrane protein</topology>
    </subcellularLocation>
    <subcellularLocation>
        <location evidence="1">Cell membrane</location>
        <topology evidence="1">Multi-pass membrane protein</topology>
    </subcellularLocation>
</comment>
<comment type="caution">
    <text evidence="9">The sequence shown here is derived from an EMBL/GenBank/DDBJ whole genome shotgun (WGS) entry which is preliminary data.</text>
</comment>
<feature type="transmembrane region" description="Helical" evidence="8">
    <location>
        <begin position="151"/>
        <end position="168"/>
    </location>
</feature>
<feature type="transmembrane region" description="Helical" evidence="8">
    <location>
        <begin position="375"/>
        <end position="395"/>
    </location>
</feature>
<keyword evidence="3 8" id="KW-0813">Transport</keyword>
<feature type="transmembrane region" description="Helical" evidence="8">
    <location>
        <begin position="62"/>
        <end position="81"/>
    </location>
</feature>
<keyword evidence="7 8" id="KW-0472">Membrane</keyword>
<reference evidence="9" key="1">
    <citation type="journal article" date="2014" name="Int. J. Syst. Evol. Microbiol.">
        <title>Complete genome sequence of Corynebacterium casei LMG S-19264T (=DSM 44701T), isolated from a smear-ripened cheese.</title>
        <authorList>
            <consortium name="US DOE Joint Genome Institute (JGI-PGF)"/>
            <person name="Walter F."/>
            <person name="Albersmeier A."/>
            <person name="Kalinowski J."/>
            <person name="Ruckert C."/>
        </authorList>
    </citation>
    <scope>NUCLEOTIDE SEQUENCE</scope>
    <source>
        <strain evidence="9">CGMCC 1.15725</strain>
    </source>
</reference>
<keyword evidence="10" id="KW-1185">Reference proteome</keyword>
<dbReference type="PANTHER" id="PTHR30003:SF0">
    <property type="entry name" value="GLYCOLATE PERMEASE GLCA-RELATED"/>
    <property type="match status" value="1"/>
</dbReference>
<feature type="transmembrane region" description="Helical" evidence="8">
    <location>
        <begin position="342"/>
        <end position="363"/>
    </location>
</feature>
<dbReference type="PANTHER" id="PTHR30003">
    <property type="entry name" value="L-LACTATE PERMEASE"/>
    <property type="match status" value="1"/>
</dbReference>
<feature type="transmembrane region" description="Helical" evidence="8">
    <location>
        <begin position="466"/>
        <end position="485"/>
    </location>
</feature>
<evidence type="ECO:0000256" key="8">
    <source>
        <dbReference type="RuleBase" id="RU365092"/>
    </source>
</evidence>
<feature type="transmembrane region" description="Helical" evidence="8">
    <location>
        <begin position="102"/>
        <end position="131"/>
    </location>
</feature>
<dbReference type="AlphaFoldDB" id="A0A8J2YY41"/>
<reference evidence="9" key="2">
    <citation type="submission" date="2020-09" db="EMBL/GenBank/DDBJ databases">
        <authorList>
            <person name="Sun Q."/>
            <person name="Zhou Y."/>
        </authorList>
    </citation>
    <scope>NUCLEOTIDE SEQUENCE</scope>
    <source>
        <strain evidence="9">CGMCC 1.15725</strain>
    </source>
</reference>
<dbReference type="InterPro" id="IPR003804">
    <property type="entry name" value="Lactate_perm"/>
</dbReference>
<feature type="transmembrane region" description="Helical" evidence="8">
    <location>
        <begin position="263"/>
        <end position="283"/>
    </location>
</feature>
<evidence type="ECO:0000256" key="4">
    <source>
        <dbReference type="ARBA" id="ARBA00022475"/>
    </source>
</evidence>
<feature type="transmembrane region" description="Helical" evidence="8">
    <location>
        <begin position="230"/>
        <end position="251"/>
    </location>
</feature>
<dbReference type="GO" id="GO:0015129">
    <property type="term" value="F:lactate transmembrane transporter activity"/>
    <property type="evidence" value="ECO:0007669"/>
    <property type="project" value="UniProtKB-UniRule"/>
</dbReference>
<evidence type="ECO:0000256" key="5">
    <source>
        <dbReference type="ARBA" id="ARBA00022692"/>
    </source>
</evidence>
<evidence type="ECO:0000256" key="6">
    <source>
        <dbReference type="ARBA" id="ARBA00022989"/>
    </source>
</evidence>
<feature type="transmembrane region" description="Helical" evidence="8">
    <location>
        <begin position="312"/>
        <end position="330"/>
    </location>
</feature>
<proteinExistence type="inferred from homology"/>
<keyword evidence="5 8" id="KW-0812">Transmembrane</keyword>
<evidence type="ECO:0000313" key="10">
    <source>
        <dbReference type="Proteomes" id="UP000646365"/>
    </source>
</evidence>
<evidence type="ECO:0000256" key="2">
    <source>
        <dbReference type="ARBA" id="ARBA00010100"/>
    </source>
</evidence>
<comment type="similarity">
    <text evidence="2 8">Belongs to the lactate permease family.</text>
</comment>
<organism evidence="9 10">
    <name type="scientific">Aliidongia dinghuensis</name>
    <dbReference type="NCBI Taxonomy" id="1867774"/>
    <lineage>
        <taxon>Bacteria</taxon>
        <taxon>Pseudomonadati</taxon>
        <taxon>Pseudomonadota</taxon>
        <taxon>Alphaproteobacteria</taxon>
        <taxon>Rhodospirillales</taxon>
        <taxon>Dongiaceae</taxon>
        <taxon>Aliidongia</taxon>
    </lineage>
</organism>
<evidence type="ECO:0000256" key="1">
    <source>
        <dbReference type="ARBA" id="ARBA00004651"/>
    </source>
</evidence>
<dbReference type="Proteomes" id="UP000646365">
    <property type="component" value="Unassembled WGS sequence"/>
</dbReference>
<keyword evidence="8" id="KW-0997">Cell inner membrane</keyword>
<dbReference type="GO" id="GO:0005886">
    <property type="term" value="C:plasma membrane"/>
    <property type="evidence" value="ECO:0007669"/>
    <property type="project" value="UniProtKB-SubCell"/>
</dbReference>
<evidence type="ECO:0000256" key="7">
    <source>
        <dbReference type="ARBA" id="ARBA00023136"/>
    </source>
</evidence>
<dbReference type="EMBL" id="BMJQ01000014">
    <property type="protein sequence ID" value="GGF36905.1"/>
    <property type="molecule type" value="Genomic_DNA"/>
</dbReference>
<accession>A0A8J2YY41</accession>
<comment type="function">
    <text evidence="8">Uptake of L-lactate across the membrane. Can also transport D-lactate and glycolate.</text>
</comment>
<evidence type="ECO:0000256" key="3">
    <source>
        <dbReference type="ARBA" id="ARBA00022448"/>
    </source>
</evidence>
<gene>
    <name evidence="9" type="ORF">GCM10011611_49230</name>
</gene>
<comment type="caution">
    <text evidence="8">Lacks conserved residue(s) required for the propagation of feature annotation.</text>
</comment>
<dbReference type="GO" id="GO:0015295">
    <property type="term" value="F:solute:proton symporter activity"/>
    <property type="evidence" value="ECO:0007669"/>
    <property type="project" value="TreeGrafter"/>
</dbReference>
<dbReference type="RefSeq" id="WP_189050725.1">
    <property type="nucleotide sequence ID" value="NZ_BMJQ01000014.1"/>
</dbReference>
<keyword evidence="6 8" id="KW-1133">Transmembrane helix</keyword>
<protein>
    <recommendedName>
        <fullName evidence="8">L-lactate permease</fullName>
    </recommendedName>
</protein>
<sequence length="487" mass="50226">MLLTVALAPLALVILLIASRRVSIMTAGVIGWLAAIAAARVLRGPVEPFIAWASTESAKGAWLAWQAVAVILAGLFFYRVLRRHEAHLFQAEGPVEAVSRGRVWAVCFLVGPFAESATGFGVGAIVAMAALMRMGLKGPGAAVLALYSQMLVPWGGLAVGTIIGAHLAGMAEPALGLASAVLTLPLLAGYLTLYWVFAGRLTGPVPIVQRVEDSLWTILLGSALWLANRYVATELGGVVAPGALLVVHFLLTQRPDRRALRHAATSALPFAVLAGLLIATRSIPPLTEALRSVAVLTPFADQPSFPVFYNPSFWLVLVGLGVMAATGRLGELPARLGETWHGGWRAAVVTLVFVAMAQVLSAAGAARLVGATLRAGLGPAAPLMGPLFGAVGGFLTGSNSASNGMMMAVQAALGNGLAGWTAALQNVAGSNFSLLSPVRVAMAAALVGGAGSHVQGADAQIYKRAWPVAVMLLAILLAEAALLALPH</sequence>
<keyword evidence="4" id="KW-1003">Cell membrane</keyword>
<evidence type="ECO:0000313" key="9">
    <source>
        <dbReference type="EMBL" id="GGF36905.1"/>
    </source>
</evidence>
<name>A0A8J2YY41_9PROT</name>